<feature type="transmembrane region" description="Helical" evidence="9">
    <location>
        <begin position="198"/>
        <end position="216"/>
    </location>
</feature>
<feature type="transmembrane region" description="Helical" evidence="9">
    <location>
        <begin position="429"/>
        <end position="448"/>
    </location>
</feature>
<evidence type="ECO:0000256" key="7">
    <source>
        <dbReference type="ARBA" id="ARBA00023224"/>
    </source>
</evidence>
<feature type="transmembrane region" description="Helical" evidence="9">
    <location>
        <begin position="394"/>
        <end position="417"/>
    </location>
</feature>
<dbReference type="PANTHER" id="PTHR24238:SF47">
    <property type="entry name" value="ECDYSTEROIDS_DOPAMINE RECEPTOR-RELATED"/>
    <property type="match status" value="1"/>
</dbReference>
<evidence type="ECO:0000256" key="6">
    <source>
        <dbReference type="ARBA" id="ARBA00023170"/>
    </source>
</evidence>
<dbReference type="Proteomes" id="UP000005408">
    <property type="component" value="Unassembled WGS sequence"/>
</dbReference>
<organism evidence="11 12">
    <name type="scientific">Magallana gigas</name>
    <name type="common">Pacific oyster</name>
    <name type="synonym">Crassostrea gigas</name>
    <dbReference type="NCBI Taxonomy" id="29159"/>
    <lineage>
        <taxon>Eukaryota</taxon>
        <taxon>Metazoa</taxon>
        <taxon>Spiralia</taxon>
        <taxon>Lophotrochozoa</taxon>
        <taxon>Mollusca</taxon>
        <taxon>Bivalvia</taxon>
        <taxon>Autobranchia</taxon>
        <taxon>Pteriomorphia</taxon>
        <taxon>Ostreida</taxon>
        <taxon>Ostreoidea</taxon>
        <taxon>Ostreidae</taxon>
        <taxon>Magallana</taxon>
    </lineage>
</organism>
<keyword evidence="5 9" id="KW-0472">Membrane</keyword>
<dbReference type="CDD" id="cd00637">
    <property type="entry name" value="7tm_classA_rhodopsin-like"/>
    <property type="match status" value="1"/>
</dbReference>
<dbReference type="PRINTS" id="PR00237">
    <property type="entry name" value="GPCRRHODOPSN"/>
</dbReference>
<dbReference type="EnsemblMetazoa" id="G20381.1">
    <property type="protein sequence ID" value="G20381.1:cds"/>
    <property type="gene ID" value="G20381"/>
</dbReference>
<proteinExistence type="inferred from homology"/>
<dbReference type="InterPro" id="IPR017452">
    <property type="entry name" value="GPCR_Rhodpsn_7TM"/>
</dbReference>
<evidence type="ECO:0000256" key="1">
    <source>
        <dbReference type="ARBA" id="ARBA00004141"/>
    </source>
</evidence>
<dbReference type="PROSITE" id="PS50262">
    <property type="entry name" value="G_PROTEIN_RECEP_F1_2"/>
    <property type="match status" value="1"/>
</dbReference>
<dbReference type="PROSITE" id="PS00237">
    <property type="entry name" value="G_PROTEIN_RECEP_F1_1"/>
    <property type="match status" value="1"/>
</dbReference>
<feature type="transmembrane region" description="Helical" evidence="9">
    <location>
        <begin position="156"/>
        <end position="177"/>
    </location>
</feature>
<comment type="subcellular location">
    <subcellularLocation>
        <location evidence="1">Membrane</location>
        <topology evidence="1">Multi-pass membrane protein</topology>
    </subcellularLocation>
</comment>
<dbReference type="InterPro" id="IPR000276">
    <property type="entry name" value="GPCR_Rhodpsn"/>
</dbReference>
<keyword evidence="4 8" id="KW-0297">G-protein coupled receptor</keyword>
<protein>
    <recommendedName>
        <fullName evidence="10">G-protein coupled receptors family 1 profile domain-containing protein</fullName>
    </recommendedName>
</protein>
<evidence type="ECO:0000256" key="5">
    <source>
        <dbReference type="ARBA" id="ARBA00023136"/>
    </source>
</evidence>
<dbReference type="GO" id="GO:0016020">
    <property type="term" value="C:membrane"/>
    <property type="evidence" value="ECO:0007669"/>
    <property type="project" value="UniProtKB-SubCell"/>
</dbReference>
<evidence type="ECO:0000256" key="4">
    <source>
        <dbReference type="ARBA" id="ARBA00023040"/>
    </source>
</evidence>
<feature type="transmembrane region" description="Helical" evidence="9">
    <location>
        <begin position="119"/>
        <end position="141"/>
    </location>
</feature>
<dbReference type="Gene3D" id="1.20.1070.10">
    <property type="entry name" value="Rhodopsin 7-helix transmembrane proteins"/>
    <property type="match status" value="1"/>
</dbReference>
<evidence type="ECO:0000256" key="9">
    <source>
        <dbReference type="SAM" id="Phobius"/>
    </source>
</evidence>
<dbReference type="AlphaFoldDB" id="A0A8W8JUH1"/>
<accession>A0A8W8JUH1</accession>
<keyword evidence="12" id="KW-1185">Reference proteome</keyword>
<keyword evidence="3 9" id="KW-1133">Transmembrane helix</keyword>
<evidence type="ECO:0000313" key="11">
    <source>
        <dbReference type="EnsemblMetazoa" id="G20381.1:cds"/>
    </source>
</evidence>
<name>A0A8W8JUH1_MAGGI</name>
<keyword evidence="7 8" id="KW-0807">Transducer</keyword>
<feature type="transmembrane region" description="Helical" evidence="9">
    <location>
        <begin position="305"/>
        <end position="325"/>
    </location>
</feature>
<sequence length="463" mass="53450">MILNPHSEDVFLWMPFGKVLYIFIIQNDSNLLSYNARKLEVFQRSRQLEKLANCCDDFILGRKTLYDMGDLNLQNHVDYPDILVVIGYLMTFSLAGSVGNAFVIYIFSRKREKSTTTVFILVLAMTDFFTCLVIIPFTIYYEVMEKRVNSNVQCKVYMFLITTNIPFSAFIMVLIAFDRYFKICRPWNQCLNIRMSKKIVIAVLLFALSLGIIPSLTHRVYPISDETSTIENNITCPVFDGDKQSAHNGTGMELNNTAYQDLIPKLDCPGNVSSNSSDNRKKYEGYCMPVLEYFSQSFMKTYQNIYASLFLISCVFVTVLYALIFKSITLRRYKKSKRAYKGMDRRTSTAITNTCTTRLTTTEPPDTDQNRRAPTNNNYVTESKRSVRNKLRLANIKTAGILFVVTIVFILAFLPAWLISIRVIKPDIIVYYLYFSHNIANPIIYAFFNVTFRKDIRNAVYCK</sequence>
<dbReference type="Pfam" id="PF00001">
    <property type="entry name" value="7tm_1"/>
    <property type="match status" value="1"/>
</dbReference>
<keyword evidence="2 8" id="KW-0812">Transmembrane</keyword>
<evidence type="ECO:0000256" key="8">
    <source>
        <dbReference type="RuleBase" id="RU000688"/>
    </source>
</evidence>
<evidence type="ECO:0000256" key="2">
    <source>
        <dbReference type="ARBA" id="ARBA00022692"/>
    </source>
</evidence>
<comment type="similarity">
    <text evidence="8">Belongs to the G-protein coupled receptor 1 family.</text>
</comment>
<dbReference type="SUPFAM" id="SSF81321">
    <property type="entry name" value="Family A G protein-coupled receptor-like"/>
    <property type="match status" value="1"/>
</dbReference>
<keyword evidence="6 8" id="KW-0675">Receptor</keyword>
<dbReference type="PANTHER" id="PTHR24238">
    <property type="entry name" value="G-PROTEIN COUPLED RECEPTOR"/>
    <property type="match status" value="1"/>
</dbReference>
<evidence type="ECO:0000259" key="10">
    <source>
        <dbReference type="PROSITE" id="PS50262"/>
    </source>
</evidence>
<evidence type="ECO:0000256" key="3">
    <source>
        <dbReference type="ARBA" id="ARBA00022989"/>
    </source>
</evidence>
<evidence type="ECO:0000313" key="12">
    <source>
        <dbReference type="Proteomes" id="UP000005408"/>
    </source>
</evidence>
<reference evidence="11" key="1">
    <citation type="submission" date="2022-08" db="UniProtKB">
        <authorList>
            <consortium name="EnsemblMetazoa"/>
        </authorList>
    </citation>
    <scope>IDENTIFICATION</scope>
    <source>
        <strain evidence="11">05x7-T-G4-1.051#20</strain>
    </source>
</reference>
<feature type="domain" description="G-protein coupled receptors family 1 profile" evidence="10">
    <location>
        <begin position="99"/>
        <end position="445"/>
    </location>
</feature>
<feature type="transmembrane region" description="Helical" evidence="9">
    <location>
        <begin position="82"/>
        <end position="107"/>
    </location>
</feature>
<dbReference type="GO" id="GO:0004930">
    <property type="term" value="F:G protein-coupled receptor activity"/>
    <property type="evidence" value="ECO:0007669"/>
    <property type="project" value="UniProtKB-KW"/>
</dbReference>